<evidence type="ECO:0000256" key="1">
    <source>
        <dbReference type="SAM" id="MobiDB-lite"/>
    </source>
</evidence>
<gene>
    <name evidence="2" type="ORF">R4I43_15905</name>
</gene>
<dbReference type="EMBL" id="JAWLNX010000010">
    <property type="protein sequence ID" value="MEB3368892.1"/>
    <property type="molecule type" value="Genomic_DNA"/>
</dbReference>
<evidence type="ECO:0000313" key="3">
    <source>
        <dbReference type="Proteomes" id="UP001327093"/>
    </source>
</evidence>
<protein>
    <submittedName>
        <fullName evidence="2">Uncharacterized protein</fullName>
    </submittedName>
</protein>
<keyword evidence="3" id="KW-1185">Reference proteome</keyword>
<dbReference type="Proteomes" id="UP001327093">
    <property type="component" value="Unassembled WGS sequence"/>
</dbReference>
<accession>A0ABU6ABF6</accession>
<name>A0ABU6ABF6_9PSEU</name>
<comment type="caution">
    <text evidence="2">The sequence shown here is derived from an EMBL/GenBank/DDBJ whole genome shotgun (WGS) entry which is preliminary data.</text>
</comment>
<organism evidence="2 3">
    <name type="scientific">Saccharopolyspora mangrovi</name>
    <dbReference type="NCBI Taxonomy" id="3082379"/>
    <lineage>
        <taxon>Bacteria</taxon>
        <taxon>Bacillati</taxon>
        <taxon>Actinomycetota</taxon>
        <taxon>Actinomycetes</taxon>
        <taxon>Pseudonocardiales</taxon>
        <taxon>Pseudonocardiaceae</taxon>
        <taxon>Saccharopolyspora</taxon>
    </lineage>
</organism>
<sequence length="52" mass="5689">MITTWTVLLITAAVLFSLALDLALWAQRLPSRTPPPSCAETPRYDADCGFPP</sequence>
<evidence type="ECO:0000313" key="2">
    <source>
        <dbReference type="EMBL" id="MEB3368892.1"/>
    </source>
</evidence>
<feature type="region of interest" description="Disordered" evidence="1">
    <location>
        <begin position="31"/>
        <end position="52"/>
    </location>
</feature>
<proteinExistence type="predicted"/>
<reference evidence="2 3" key="1">
    <citation type="submission" date="2023-10" db="EMBL/GenBank/DDBJ databases">
        <title>Saccharopolyspora sp. nov., isolated from mangrove soil.</title>
        <authorList>
            <person name="Lu Y."/>
            <person name="Liu W."/>
        </authorList>
    </citation>
    <scope>NUCLEOTIDE SEQUENCE [LARGE SCALE GENOMIC DNA]</scope>
    <source>
        <strain evidence="2 3">S2-29</strain>
    </source>
</reference>
<dbReference type="RefSeq" id="WP_324266389.1">
    <property type="nucleotide sequence ID" value="NZ_JAWLNX010000010.1"/>
</dbReference>